<dbReference type="InterPro" id="IPR029787">
    <property type="entry name" value="Nucleotide_cyclase"/>
</dbReference>
<evidence type="ECO:0000256" key="12">
    <source>
        <dbReference type="SAM" id="Phobius"/>
    </source>
</evidence>
<dbReference type="NCBIfam" id="TIGR00229">
    <property type="entry name" value="sensory_box"/>
    <property type="match status" value="1"/>
</dbReference>
<evidence type="ECO:0000256" key="4">
    <source>
        <dbReference type="ARBA" id="ARBA00022679"/>
    </source>
</evidence>
<dbReference type="Pfam" id="PF02743">
    <property type="entry name" value="dCache_1"/>
    <property type="match status" value="1"/>
</dbReference>
<sequence length="633" mass="71767">MTKKRKHTRAELTLWVFVVLTVFLAAAVINYNQKTNRRISEEIHGTLESYAQQQAEHVGTVLAGQFNSLNAFASYLGQAGMENTETFLSAANAIRRTQEFDRITMADVNGNGMTNDGIQRNIQDLTEFQEAVKGEQTISEPFLSSVEDGYLCVLLAVPINDPQGEIIGVLCGSYTAEQFGTLFLHDNFKRNDACVLINGQGDVIVASQEERIVVGDKNLENIFEKTQGESFLDGHSVEDMQQAIQNGEKLVSLIQDGSQEYYVTQTPFGYNGWTLLSAIRRSEVDSAYAFVRSYAVKLNIAFAVYFLFCFLLMFYLFRSERSSLRAQTQKLVEEKEKLEVSEERFRLLARDSDVLVFELNYMEHTLEFNENFEKILGIKPDFQSFLDGKWVYPEDVSAFSRILPQSSSRKGVMTRNIRFCNRDGVYIWFSVLTSIFADDRGRVVRILGKMMDIDESMREKEALRLRAQTDSMTGLYNKMATEELVTHALRKYKDSVCALLIVDMDNLKRINDTLGHTQGDRAIVGFAEALHRTFRSSDIVGRIGGDEFMVFLINVQSSQQLTLILDAIVKKWDLLYTGEKDDYPVHGSIGAALTNSSENFQELYRKADMALYKAKRGGKGGYAVYSPEMEDRD</sequence>
<dbReference type="InterPro" id="IPR029151">
    <property type="entry name" value="Sensor-like_sf"/>
</dbReference>
<dbReference type="PROSITE" id="PS50113">
    <property type="entry name" value="PAC"/>
    <property type="match status" value="1"/>
</dbReference>
<comment type="caution">
    <text evidence="15">The sequence shown here is derived from an EMBL/GenBank/DDBJ whole genome shotgun (WGS) entry which is preliminary data.</text>
</comment>
<dbReference type="InterPro" id="IPR043128">
    <property type="entry name" value="Rev_trsase/Diguanyl_cyclase"/>
</dbReference>
<dbReference type="SMART" id="SM00267">
    <property type="entry name" value="GGDEF"/>
    <property type="match status" value="1"/>
</dbReference>
<dbReference type="Proteomes" id="UP001600943">
    <property type="component" value="Unassembled WGS sequence"/>
</dbReference>
<dbReference type="PANTHER" id="PTHR44757">
    <property type="entry name" value="DIGUANYLATE CYCLASE DGCP"/>
    <property type="match status" value="1"/>
</dbReference>
<name>A0ABQ0B8N9_9FIRM</name>
<dbReference type="EMBL" id="BAABYW010000001">
    <property type="protein sequence ID" value="GAA6407816.1"/>
    <property type="molecule type" value="Genomic_DNA"/>
</dbReference>
<evidence type="ECO:0000256" key="5">
    <source>
        <dbReference type="ARBA" id="ARBA00022692"/>
    </source>
</evidence>
<organism evidence="15 16">
    <name type="scientific">Blautia hominis</name>
    <dbReference type="NCBI Taxonomy" id="2025493"/>
    <lineage>
        <taxon>Bacteria</taxon>
        <taxon>Bacillati</taxon>
        <taxon>Bacillota</taxon>
        <taxon>Clostridia</taxon>
        <taxon>Lachnospirales</taxon>
        <taxon>Lachnospiraceae</taxon>
        <taxon>Blautia</taxon>
    </lineage>
</organism>
<keyword evidence="10" id="KW-0902">Two-component regulatory system</keyword>
<feature type="transmembrane region" description="Helical" evidence="12">
    <location>
        <begin position="12"/>
        <end position="31"/>
    </location>
</feature>
<dbReference type="Pfam" id="PF08447">
    <property type="entry name" value="PAS_3"/>
    <property type="match status" value="1"/>
</dbReference>
<keyword evidence="6" id="KW-0547">Nucleotide-binding</keyword>
<dbReference type="RefSeq" id="WP_390404928.1">
    <property type="nucleotide sequence ID" value="NZ_BAABYW010000001.1"/>
</dbReference>
<feature type="domain" description="PAC" evidence="13">
    <location>
        <begin position="413"/>
        <end position="465"/>
    </location>
</feature>
<keyword evidence="4" id="KW-0808">Transferase</keyword>
<keyword evidence="7" id="KW-0418">Kinase</keyword>
<gene>
    <name evidence="15" type="ORF">K040078D81_19330</name>
</gene>
<reference evidence="15 16" key="1">
    <citation type="submission" date="2024-04" db="EMBL/GenBank/DDBJ databases">
        <title>Defined microbial consortia suppress multidrug-resistant proinflammatory Enterobacteriaceae via ecological control.</title>
        <authorList>
            <person name="Furuichi M."/>
            <person name="Kawaguchi T."/>
            <person name="Pust M."/>
            <person name="Yasuma K."/>
            <person name="Plichta D."/>
            <person name="Hasegawa N."/>
            <person name="Ohya T."/>
            <person name="Bhattarai S."/>
            <person name="Sasajima S."/>
            <person name="Aoto Y."/>
            <person name="Tuganbaev T."/>
            <person name="Yaginuma M."/>
            <person name="Ueda M."/>
            <person name="Okahashi N."/>
            <person name="Amafuji K."/>
            <person name="Kiridooshi Y."/>
            <person name="Sugita K."/>
            <person name="Strazar M."/>
            <person name="Skelly A."/>
            <person name="Suda W."/>
            <person name="Hattori M."/>
            <person name="Nakamoto N."/>
            <person name="Caballero S."/>
            <person name="Norman J."/>
            <person name="Olle B."/>
            <person name="Tanoue T."/>
            <person name="Arita M."/>
            <person name="Bucci V."/>
            <person name="Atarashi K."/>
            <person name="Xavier R."/>
            <person name="Honda K."/>
        </authorList>
    </citation>
    <scope>NUCLEOTIDE SEQUENCE [LARGE SCALE GENOMIC DNA]</scope>
    <source>
        <strain evidence="16">k04-0078-D8-1</strain>
    </source>
</reference>
<evidence type="ECO:0000256" key="1">
    <source>
        <dbReference type="ARBA" id="ARBA00004651"/>
    </source>
</evidence>
<keyword evidence="5 12" id="KW-0812">Transmembrane</keyword>
<proteinExistence type="predicted"/>
<evidence type="ECO:0000256" key="11">
    <source>
        <dbReference type="ARBA" id="ARBA00023136"/>
    </source>
</evidence>
<evidence type="ECO:0000259" key="13">
    <source>
        <dbReference type="PROSITE" id="PS50113"/>
    </source>
</evidence>
<evidence type="ECO:0000256" key="2">
    <source>
        <dbReference type="ARBA" id="ARBA00022475"/>
    </source>
</evidence>
<evidence type="ECO:0000256" key="10">
    <source>
        <dbReference type="ARBA" id="ARBA00023012"/>
    </source>
</evidence>
<dbReference type="PROSITE" id="PS50887">
    <property type="entry name" value="GGDEF"/>
    <property type="match status" value="1"/>
</dbReference>
<dbReference type="InterPro" id="IPR000014">
    <property type="entry name" value="PAS"/>
</dbReference>
<dbReference type="Gene3D" id="3.30.450.20">
    <property type="entry name" value="PAS domain"/>
    <property type="match status" value="2"/>
</dbReference>
<evidence type="ECO:0000256" key="9">
    <source>
        <dbReference type="ARBA" id="ARBA00022989"/>
    </source>
</evidence>
<evidence type="ECO:0000256" key="8">
    <source>
        <dbReference type="ARBA" id="ARBA00022840"/>
    </source>
</evidence>
<evidence type="ECO:0000256" key="3">
    <source>
        <dbReference type="ARBA" id="ARBA00022553"/>
    </source>
</evidence>
<feature type="transmembrane region" description="Helical" evidence="12">
    <location>
        <begin position="298"/>
        <end position="317"/>
    </location>
</feature>
<dbReference type="InterPro" id="IPR013655">
    <property type="entry name" value="PAS_fold_3"/>
</dbReference>
<dbReference type="PANTHER" id="PTHR44757:SF2">
    <property type="entry name" value="BIOFILM ARCHITECTURE MAINTENANCE PROTEIN MBAA"/>
    <property type="match status" value="1"/>
</dbReference>
<keyword evidence="3" id="KW-0597">Phosphoprotein</keyword>
<dbReference type="InterPro" id="IPR001610">
    <property type="entry name" value="PAC"/>
</dbReference>
<dbReference type="Gene3D" id="3.30.70.270">
    <property type="match status" value="1"/>
</dbReference>
<evidence type="ECO:0000313" key="15">
    <source>
        <dbReference type="EMBL" id="GAA6407816.1"/>
    </source>
</evidence>
<dbReference type="Pfam" id="PF00990">
    <property type="entry name" value="GGDEF"/>
    <property type="match status" value="1"/>
</dbReference>
<keyword evidence="2" id="KW-1003">Cell membrane</keyword>
<dbReference type="CDD" id="cd01949">
    <property type="entry name" value="GGDEF"/>
    <property type="match status" value="1"/>
</dbReference>
<evidence type="ECO:0000313" key="16">
    <source>
        <dbReference type="Proteomes" id="UP001600943"/>
    </source>
</evidence>
<dbReference type="SUPFAM" id="SSF55785">
    <property type="entry name" value="PYP-like sensor domain (PAS domain)"/>
    <property type="match status" value="1"/>
</dbReference>
<dbReference type="NCBIfam" id="TIGR00254">
    <property type="entry name" value="GGDEF"/>
    <property type="match status" value="1"/>
</dbReference>
<accession>A0ABQ0B8N9</accession>
<evidence type="ECO:0008006" key="17">
    <source>
        <dbReference type="Google" id="ProtNLM"/>
    </source>
</evidence>
<dbReference type="SUPFAM" id="SSF55073">
    <property type="entry name" value="Nucleotide cyclase"/>
    <property type="match status" value="1"/>
</dbReference>
<dbReference type="InterPro" id="IPR033479">
    <property type="entry name" value="dCache_1"/>
</dbReference>
<keyword evidence="11 12" id="KW-0472">Membrane</keyword>
<protein>
    <recommendedName>
        <fullName evidence="17">Diguanylate cyclase</fullName>
    </recommendedName>
</protein>
<dbReference type="InterPro" id="IPR000700">
    <property type="entry name" value="PAS-assoc_C"/>
</dbReference>
<evidence type="ECO:0000256" key="7">
    <source>
        <dbReference type="ARBA" id="ARBA00022777"/>
    </source>
</evidence>
<dbReference type="InterPro" id="IPR052155">
    <property type="entry name" value="Biofilm_reg_signaling"/>
</dbReference>
<dbReference type="SMART" id="SM00086">
    <property type="entry name" value="PAC"/>
    <property type="match status" value="1"/>
</dbReference>
<dbReference type="InterPro" id="IPR035965">
    <property type="entry name" value="PAS-like_dom_sf"/>
</dbReference>
<dbReference type="InterPro" id="IPR000160">
    <property type="entry name" value="GGDEF_dom"/>
</dbReference>
<feature type="domain" description="GGDEF" evidence="14">
    <location>
        <begin position="495"/>
        <end position="627"/>
    </location>
</feature>
<dbReference type="CDD" id="cd00130">
    <property type="entry name" value="PAS"/>
    <property type="match status" value="1"/>
</dbReference>
<dbReference type="SUPFAM" id="SSF103190">
    <property type="entry name" value="Sensory domain-like"/>
    <property type="match status" value="1"/>
</dbReference>
<keyword evidence="9 12" id="KW-1133">Transmembrane helix</keyword>
<comment type="subcellular location">
    <subcellularLocation>
        <location evidence="1">Cell membrane</location>
        <topology evidence="1">Multi-pass membrane protein</topology>
    </subcellularLocation>
</comment>
<keyword evidence="16" id="KW-1185">Reference proteome</keyword>
<keyword evidence="8" id="KW-0067">ATP-binding</keyword>
<evidence type="ECO:0000259" key="14">
    <source>
        <dbReference type="PROSITE" id="PS50887"/>
    </source>
</evidence>
<evidence type="ECO:0000256" key="6">
    <source>
        <dbReference type="ARBA" id="ARBA00022741"/>
    </source>
</evidence>